<gene>
    <name evidence="2" type="ORF">EVEC_LOCUS1579</name>
</gene>
<evidence type="ECO:0000256" key="1">
    <source>
        <dbReference type="SAM" id="MobiDB-lite"/>
    </source>
</evidence>
<keyword evidence="3" id="KW-1185">Reference proteome</keyword>
<name>A0A0N4UWJ7_ENTVE</name>
<evidence type="ECO:0000313" key="3">
    <source>
        <dbReference type="Proteomes" id="UP000274131"/>
    </source>
</evidence>
<accession>A0A0N4UWJ7</accession>
<feature type="compositionally biased region" description="Low complexity" evidence="1">
    <location>
        <begin position="53"/>
        <end position="62"/>
    </location>
</feature>
<organism evidence="4">
    <name type="scientific">Enterobius vermicularis</name>
    <name type="common">Human pinworm</name>
    <dbReference type="NCBI Taxonomy" id="51028"/>
    <lineage>
        <taxon>Eukaryota</taxon>
        <taxon>Metazoa</taxon>
        <taxon>Ecdysozoa</taxon>
        <taxon>Nematoda</taxon>
        <taxon>Chromadorea</taxon>
        <taxon>Rhabditida</taxon>
        <taxon>Spirurina</taxon>
        <taxon>Oxyuridomorpha</taxon>
        <taxon>Oxyuroidea</taxon>
        <taxon>Oxyuridae</taxon>
        <taxon>Enterobius</taxon>
    </lineage>
</organism>
<feature type="compositionally biased region" description="Pro residues" evidence="1">
    <location>
        <begin position="63"/>
        <end position="81"/>
    </location>
</feature>
<reference evidence="4" key="1">
    <citation type="submission" date="2017-02" db="UniProtKB">
        <authorList>
            <consortium name="WormBaseParasite"/>
        </authorList>
    </citation>
    <scope>IDENTIFICATION</scope>
</reference>
<proteinExistence type="predicted"/>
<evidence type="ECO:0000313" key="2">
    <source>
        <dbReference type="EMBL" id="VDD86436.1"/>
    </source>
</evidence>
<sequence>MAQPQSSSGQPPPSPVVYPQGMMQGNVQSAPPSRPIYATSSQQMSAPQHASMPAGQYPSSYYPAPPAPPPKGQPAAYPPQSPMYRQSTKAVFLSLVLSAQEGRERMERGVAEERERGRNDWIAGQAVPVRAYITSQPQQMASSPVYPSS</sequence>
<feature type="compositionally biased region" description="Polar residues" evidence="1">
    <location>
        <begin position="38"/>
        <end position="48"/>
    </location>
</feature>
<dbReference type="AlphaFoldDB" id="A0A0N4UWJ7"/>
<dbReference type="EMBL" id="UXUI01007232">
    <property type="protein sequence ID" value="VDD86436.1"/>
    <property type="molecule type" value="Genomic_DNA"/>
</dbReference>
<protein>
    <submittedName>
        <fullName evidence="2 4">Uncharacterized protein</fullName>
    </submittedName>
</protein>
<reference evidence="2 3" key="2">
    <citation type="submission" date="2018-10" db="EMBL/GenBank/DDBJ databases">
        <authorList>
            <consortium name="Pathogen Informatics"/>
        </authorList>
    </citation>
    <scope>NUCLEOTIDE SEQUENCE [LARGE SCALE GENOMIC DNA]</scope>
</reference>
<dbReference type="WBParaSite" id="EVEC_0000187101-mRNA-1">
    <property type="protein sequence ID" value="EVEC_0000187101-mRNA-1"/>
    <property type="gene ID" value="EVEC_0000187101"/>
</dbReference>
<evidence type="ECO:0000313" key="4">
    <source>
        <dbReference type="WBParaSite" id="EVEC_0000187101-mRNA-1"/>
    </source>
</evidence>
<dbReference type="Proteomes" id="UP000274131">
    <property type="component" value="Unassembled WGS sequence"/>
</dbReference>
<feature type="region of interest" description="Disordered" evidence="1">
    <location>
        <begin position="1"/>
        <end position="82"/>
    </location>
</feature>